<dbReference type="PROSITE" id="PS51257">
    <property type="entry name" value="PROKAR_LIPOPROTEIN"/>
    <property type="match status" value="1"/>
</dbReference>
<dbReference type="Pfam" id="PF06439">
    <property type="entry name" value="3keto-disac_hyd"/>
    <property type="match status" value="1"/>
</dbReference>
<reference evidence="3" key="1">
    <citation type="submission" date="2016-10" db="EMBL/GenBank/DDBJ databases">
        <authorList>
            <person name="Varghese N."/>
            <person name="Submissions S."/>
        </authorList>
    </citation>
    <scope>NUCLEOTIDE SEQUENCE [LARGE SCALE GENOMIC DNA]</scope>
    <source>
        <strain evidence="3">DSM 23515</strain>
    </source>
</reference>
<gene>
    <name evidence="2" type="ORF">SAMN04488033_101173</name>
</gene>
<proteinExistence type="predicted"/>
<dbReference type="GO" id="GO:0016787">
    <property type="term" value="F:hydrolase activity"/>
    <property type="evidence" value="ECO:0007669"/>
    <property type="project" value="InterPro"/>
</dbReference>
<accession>A0A1I2K1W0</accession>
<dbReference type="AlphaFoldDB" id="A0A1I2K1W0"/>
<dbReference type="Proteomes" id="UP000199116">
    <property type="component" value="Unassembled WGS sequence"/>
</dbReference>
<name>A0A1I2K1W0_9FLAO</name>
<keyword evidence="3" id="KW-1185">Reference proteome</keyword>
<dbReference type="RefSeq" id="WP_093302081.1">
    <property type="nucleotide sequence ID" value="NZ_FOOH01000001.1"/>
</dbReference>
<protein>
    <recommendedName>
        <fullName evidence="1">3-keto-alpha-glucoside-1,2-lyase/3-keto-2-hydroxy-glucal hydratase domain-containing protein</fullName>
    </recommendedName>
</protein>
<dbReference type="Gene3D" id="2.60.120.560">
    <property type="entry name" value="Exo-inulinase, domain 1"/>
    <property type="match status" value="1"/>
</dbReference>
<dbReference type="EMBL" id="FOOH01000001">
    <property type="protein sequence ID" value="SFF59006.1"/>
    <property type="molecule type" value="Genomic_DNA"/>
</dbReference>
<sequence>MKYNIIKFFCCSASILILVSCKVITLKSEKDDGWEYLFNGKNLDNWIVKIHKHELGDNYQNTFQVRDGVIQVNYKGYERFNERYGHLFYGKPFSNYHLKFEYRFTEEWMEDAPGYTFRNSGVMFHSQDPKTILKNQDWPISVEYQMLADAGDGNPRPTGNMCSPGTEVFFEGEMDPRHCISSSSDTYLWNEWVQAELIVQDSLVIHKVNGKTVLKYTKPQIGGGTTEGYDPEIKQDGKLLTQGYIGLQAEGQGVEFRDIKIKRLE</sequence>
<evidence type="ECO:0000259" key="1">
    <source>
        <dbReference type="Pfam" id="PF06439"/>
    </source>
</evidence>
<evidence type="ECO:0000313" key="2">
    <source>
        <dbReference type="EMBL" id="SFF59006.1"/>
    </source>
</evidence>
<organism evidence="2 3">
    <name type="scientific">Salegentibacter agarivorans</name>
    <dbReference type="NCBI Taxonomy" id="345907"/>
    <lineage>
        <taxon>Bacteria</taxon>
        <taxon>Pseudomonadati</taxon>
        <taxon>Bacteroidota</taxon>
        <taxon>Flavobacteriia</taxon>
        <taxon>Flavobacteriales</taxon>
        <taxon>Flavobacteriaceae</taxon>
        <taxon>Salegentibacter</taxon>
    </lineage>
</organism>
<dbReference type="InterPro" id="IPR010496">
    <property type="entry name" value="AL/BT2_dom"/>
</dbReference>
<feature type="domain" description="3-keto-alpha-glucoside-1,2-lyase/3-keto-2-hydroxy-glucal hydratase" evidence="1">
    <location>
        <begin position="33"/>
        <end position="262"/>
    </location>
</feature>
<evidence type="ECO:0000313" key="3">
    <source>
        <dbReference type="Proteomes" id="UP000199116"/>
    </source>
</evidence>